<evidence type="ECO:0000313" key="3">
    <source>
        <dbReference type="Proteomes" id="UP001172457"/>
    </source>
</evidence>
<keyword evidence="3" id="KW-1185">Reference proteome</keyword>
<name>A0AA38T254_9ASTR</name>
<feature type="compositionally biased region" description="Basic residues" evidence="1">
    <location>
        <begin position="239"/>
        <end position="248"/>
    </location>
</feature>
<sequence length="345" mass="39190">MNVVTLREALQLPTLEELNLEKYSPSPTDAELMEFLEFMIINFYLTGKVGSHDQSAQAMLSIMYGIYFDLPLDFAQLIFEACHPKLENSKEENSKTAKKKDLVNLILHRFFGLYFSYQLATDLAPAKPLAKYYPLQEFKPMNHVLGYENPRPLSKAMLQHLDKESRKAYIRGHRRPESVPTNGDKEEPEVASEREIEGEENTPKRVDRSEVPKPKQKKKSKRKVVEVTEGHVIEDQPQRKKIKKKKAKRTEETITKSPSPVCIPSPQCDLSPIQEEAAPSPPKRKLKRLCKRSTSQPILTRVLMKSSPPVELIKEGDKVGSSEAAHLAKLGTDLLSTGYVNYSAF</sequence>
<feature type="compositionally biased region" description="Basic and acidic residues" evidence="1">
    <location>
        <begin position="223"/>
        <end position="238"/>
    </location>
</feature>
<comment type="caution">
    <text evidence="2">The sequence shown here is derived from an EMBL/GenBank/DDBJ whole genome shotgun (WGS) entry which is preliminary data.</text>
</comment>
<dbReference type="EMBL" id="JARYMX010000004">
    <property type="protein sequence ID" value="KAJ9552973.1"/>
    <property type="molecule type" value="Genomic_DNA"/>
</dbReference>
<feature type="compositionally biased region" description="Basic and acidic residues" evidence="1">
    <location>
        <begin position="191"/>
        <end position="213"/>
    </location>
</feature>
<dbReference type="AlphaFoldDB" id="A0AA38T254"/>
<proteinExistence type="predicted"/>
<dbReference type="Proteomes" id="UP001172457">
    <property type="component" value="Chromosome 4"/>
</dbReference>
<protein>
    <submittedName>
        <fullName evidence="2">Uncharacterized protein</fullName>
    </submittedName>
</protein>
<organism evidence="2 3">
    <name type="scientific">Centaurea solstitialis</name>
    <name type="common">yellow star-thistle</name>
    <dbReference type="NCBI Taxonomy" id="347529"/>
    <lineage>
        <taxon>Eukaryota</taxon>
        <taxon>Viridiplantae</taxon>
        <taxon>Streptophyta</taxon>
        <taxon>Embryophyta</taxon>
        <taxon>Tracheophyta</taxon>
        <taxon>Spermatophyta</taxon>
        <taxon>Magnoliopsida</taxon>
        <taxon>eudicotyledons</taxon>
        <taxon>Gunneridae</taxon>
        <taxon>Pentapetalae</taxon>
        <taxon>asterids</taxon>
        <taxon>campanulids</taxon>
        <taxon>Asterales</taxon>
        <taxon>Asteraceae</taxon>
        <taxon>Carduoideae</taxon>
        <taxon>Cardueae</taxon>
        <taxon>Centaureinae</taxon>
        <taxon>Centaurea</taxon>
    </lineage>
</organism>
<evidence type="ECO:0000256" key="1">
    <source>
        <dbReference type="SAM" id="MobiDB-lite"/>
    </source>
</evidence>
<feature type="region of interest" description="Disordered" evidence="1">
    <location>
        <begin position="166"/>
        <end position="290"/>
    </location>
</feature>
<reference evidence="2" key="1">
    <citation type="submission" date="2023-03" db="EMBL/GenBank/DDBJ databases">
        <title>Chromosome-scale reference genome and RAD-based genetic map of yellow starthistle (Centaurea solstitialis) reveal putative structural variation and QTLs associated with invader traits.</title>
        <authorList>
            <person name="Reatini B."/>
            <person name="Cang F.A."/>
            <person name="Jiang Q."/>
            <person name="Mckibben M.T.W."/>
            <person name="Barker M.S."/>
            <person name="Rieseberg L.H."/>
            <person name="Dlugosch K.M."/>
        </authorList>
    </citation>
    <scope>NUCLEOTIDE SEQUENCE</scope>
    <source>
        <strain evidence="2">CAN-66</strain>
        <tissue evidence="2">Leaf</tissue>
    </source>
</reference>
<gene>
    <name evidence="2" type="ORF">OSB04_017018</name>
</gene>
<evidence type="ECO:0000313" key="2">
    <source>
        <dbReference type="EMBL" id="KAJ9552973.1"/>
    </source>
</evidence>
<accession>A0AA38T254</accession>